<feature type="non-terminal residue" evidence="1">
    <location>
        <position position="78"/>
    </location>
</feature>
<reference evidence="1" key="1">
    <citation type="journal article" date="2014" name="Front. Microbiol.">
        <title>High frequency of phylogenetically diverse reductive dehalogenase-homologous genes in deep subseafloor sedimentary metagenomes.</title>
        <authorList>
            <person name="Kawai M."/>
            <person name="Futagami T."/>
            <person name="Toyoda A."/>
            <person name="Takaki Y."/>
            <person name="Nishi S."/>
            <person name="Hori S."/>
            <person name="Arai W."/>
            <person name="Tsubouchi T."/>
            <person name="Morono Y."/>
            <person name="Uchiyama I."/>
            <person name="Ito T."/>
            <person name="Fujiyama A."/>
            <person name="Inagaki F."/>
            <person name="Takami H."/>
        </authorList>
    </citation>
    <scope>NUCLEOTIDE SEQUENCE</scope>
    <source>
        <strain evidence="1">Expedition CK06-06</strain>
    </source>
</reference>
<proteinExistence type="predicted"/>
<dbReference type="EMBL" id="BART01041043">
    <property type="protein sequence ID" value="GAH22698.1"/>
    <property type="molecule type" value="Genomic_DNA"/>
</dbReference>
<feature type="non-terminal residue" evidence="1">
    <location>
        <position position="1"/>
    </location>
</feature>
<evidence type="ECO:0000313" key="1">
    <source>
        <dbReference type="EMBL" id="GAH22698.1"/>
    </source>
</evidence>
<accession>X1FPK2</accession>
<name>X1FPK2_9ZZZZ</name>
<gene>
    <name evidence="1" type="ORF">S01H4_66342</name>
</gene>
<comment type="caution">
    <text evidence="1">The sequence shown here is derived from an EMBL/GenBank/DDBJ whole genome shotgun (WGS) entry which is preliminary data.</text>
</comment>
<protein>
    <submittedName>
        <fullName evidence="1">Uncharacterized protein</fullName>
    </submittedName>
</protein>
<dbReference type="AlphaFoldDB" id="X1FPK2"/>
<sequence length="78" mass="9346">KVLNEAQKMVRKGELKYESLKDVISINEFWELMRKEEWSKLRNTIDSGIDVRYMMKKLFDKVYEDLSPELAVQVLGEY</sequence>
<organism evidence="1">
    <name type="scientific">marine sediment metagenome</name>
    <dbReference type="NCBI Taxonomy" id="412755"/>
    <lineage>
        <taxon>unclassified sequences</taxon>
        <taxon>metagenomes</taxon>
        <taxon>ecological metagenomes</taxon>
    </lineage>
</organism>